<proteinExistence type="predicted"/>
<evidence type="ECO:0000313" key="6">
    <source>
        <dbReference type="Proteomes" id="UP000438182"/>
    </source>
</evidence>
<dbReference type="GO" id="GO:0006261">
    <property type="term" value="P:DNA-templated DNA replication"/>
    <property type="evidence" value="ECO:0007669"/>
    <property type="project" value="InterPro"/>
</dbReference>
<dbReference type="PANTHER" id="PTHR10133:SF27">
    <property type="entry name" value="DNA POLYMERASE NU"/>
    <property type="match status" value="1"/>
</dbReference>
<evidence type="ECO:0000256" key="3">
    <source>
        <dbReference type="ARBA" id="ARBA00049244"/>
    </source>
</evidence>
<keyword evidence="5" id="KW-0269">Exonuclease</keyword>
<evidence type="ECO:0000256" key="2">
    <source>
        <dbReference type="ARBA" id="ARBA00022705"/>
    </source>
</evidence>
<dbReference type="GO" id="GO:0006302">
    <property type="term" value="P:double-strand break repair"/>
    <property type="evidence" value="ECO:0007669"/>
    <property type="project" value="TreeGrafter"/>
</dbReference>
<dbReference type="NCBIfam" id="NF011538">
    <property type="entry name" value="PRK14975.1-1"/>
    <property type="match status" value="1"/>
</dbReference>
<dbReference type="SMART" id="SM00482">
    <property type="entry name" value="POLAc"/>
    <property type="match status" value="1"/>
</dbReference>
<evidence type="ECO:0000256" key="1">
    <source>
        <dbReference type="ARBA" id="ARBA00012417"/>
    </source>
</evidence>
<dbReference type="PANTHER" id="PTHR10133">
    <property type="entry name" value="DNA POLYMERASE I"/>
    <property type="match status" value="1"/>
</dbReference>
<comment type="caution">
    <text evidence="5">The sequence shown here is derived from an EMBL/GenBank/DDBJ whole genome shotgun (WGS) entry which is preliminary data.</text>
</comment>
<evidence type="ECO:0000259" key="4">
    <source>
        <dbReference type="SMART" id="SM00482"/>
    </source>
</evidence>
<dbReference type="GO" id="GO:0003677">
    <property type="term" value="F:DNA binding"/>
    <property type="evidence" value="ECO:0007669"/>
    <property type="project" value="InterPro"/>
</dbReference>
<dbReference type="GO" id="GO:0004527">
    <property type="term" value="F:exonuclease activity"/>
    <property type="evidence" value="ECO:0007669"/>
    <property type="project" value="UniProtKB-KW"/>
</dbReference>
<dbReference type="EMBL" id="WSTA01000012">
    <property type="protein sequence ID" value="MWB97763.1"/>
    <property type="molecule type" value="Genomic_DNA"/>
</dbReference>
<dbReference type="EC" id="2.7.7.7" evidence="1"/>
<keyword evidence="5" id="KW-0540">Nuclease</keyword>
<organism evidence="5 6">
    <name type="scientific">Agromyces seonyuensis</name>
    <dbReference type="NCBI Taxonomy" id="2662446"/>
    <lineage>
        <taxon>Bacteria</taxon>
        <taxon>Bacillati</taxon>
        <taxon>Actinomycetota</taxon>
        <taxon>Actinomycetes</taxon>
        <taxon>Micrococcales</taxon>
        <taxon>Microbacteriaceae</taxon>
        <taxon>Agromyces</taxon>
    </lineage>
</organism>
<feature type="domain" description="DNA-directed DNA polymerase family A palm" evidence="4">
    <location>
        <begin position="334"/>
        <end position="555"/>
    </location>
</feature>
<dbReference type="Gene3D" id="1.10.150.20">
    <property type="entry name" value="5' to 3' exonuclease, C-terminal subdomain"/>
    <property type="match status" value="1"/>
</dbReference>
<reference evidence="5 6" key="1">
    <citation type="submission" date="2019-12" db="EMBL/GenBank/DDBJ databases">
        <authorList>
            <person name="Kim Y.S."/>
        </authorList>
    </citation>
    <scope>NUCLEOTIDE SEQUENCE [LARGE SCALE GENOMIC DNA]</scope>
    <source>
        <strain evidence="5 6">MMS17-SY077</strain>
    </source>
</reference>
<comment type="catalytic activity">
    <reaction evidence="3">
        <text>DNA(n) + a 2'-deoxyribonucleoside 5'-triphosphate = DNA(n+1) + diphosphate</text>
        <dbReference type="Rhea" id="RHEA:22508"/>
        <dbReference type="Rhea" id="RHEA-COMP:17339"/>
        <dbReference type="Rhea" id="RHEA-COMP:17340"/>
        <dbReference type="ChEBI" id="CHEBI:33019"/>
        <dbReference type="ChEBI" id="CHEBI:61560"/>
        <dbReference type="ChEBI" id="CHEBI:173112"/>
        <dbReference type="EC" id="2.7.7.7"/>
    </reaction>
</comment>
<dbReference type="GO" id="GO:0003887">
    <property type="term" value="F:DNA-directed DNA polymerase activity"/>
    <property type="evidence" value="ECO:0007669"/>
    <property type="project" value="UniProtKB-EC"/>
</dbReference>
<name>A0A6I4NU45_9MICO</name>
<dbReference type="InterPro" id="IPR002298">
    <property type="entry name" value="DNA_polymerase_A"/>
</dbReference>
<keyword evidence="5" id="KW-0378">Hydrolase</keyword>
<dbReference type="SUPFAM" id="SSF56672">
    <property type="entry name" value="DNA/RNA polymerases"/>
    <property type="match status" value="1"/>
</dbReference>
<gene>
    <name evidence="5" type="ORF">GB864_04245</name>
</gene>
<dbReference type="AlphaFoldDB" id="A0A6I4NU45"/>
<keyword evidence="6" id="KW-1185">Reference proteome</keyword>
<protein>
    <recommendedName>
        <fullName evidence="1">DNA-directed DNA polymerase</fullName>
        <ecNumber evidence="1">2.7.7.7</ecNumber>
    </recommendedName>
</protein>
<sequence>MRGRMDDVHVVLARSAPGFVGLQSVDDAGAAIGDAETVPVERLPAVVAEREQDRPRWIWSDSRTWYPALLDAGVRIERVHDLRAAGAILAGSTFAARARVDHPPSPDWAAALAAEASAPRGVPVAAAGTALFDFDEFDAPAPPAPDAETVVADPVAATVAEFARQQSLVAASDAPGRLRLLLAAESAGTLIGVELQHAGLPWRRDVHESVLERALGPKPSPGRKPAKMAVLAGEVRDALEAPALNLDSQTELLKALQRAGIAVASTSRWELADHAHPAVAPLLAYKKLARLLSANGWTWLDEWIVGGRFRAEYVPGGTATGRWATNGGGALQLPKQVRSAVVADSGWKLVVADAAQLEPRVLAAMARDEAMADAARGRDLYAGLVERGVVASRDEAKIAILGAMYGATSGDAGRLVPRLARAYPAAMALVDGAAREGERGGVVTTLLGRSSPLPPEGWRAVQARASEPGAVAAEERRARSAAREWGRFTRNFVVQGTAAEWALCWMAELRHRLAGIAPSPLGARRAGASGPAFELAPHLVFFLHDELIVHTPAALAPEVADAVAESAEVAGRRLFGTFPVDFPLDLAVVDSYAETD</sequence>
<dbReference type="Gene3D" id="3.30.70.370">
    <property type="match status" value="1"/>
</dbReference>
<dbReference type="Proteomes" id="UP000438182">
    <property type="component" value="Unassembled WGS sequence"/>
</dbReference>
<dbReference type="Pfam" id="PF00476">
    <property type="entry name" value="DNA_pol_A"/>
    <property type="match status" value="1"/>
</dbReference>
<dbReference type="InterPro" id="IPR043502">
    <property type="entry name" value="DNA/RNA_pol_sf"/>
</dbReference>
<accession>A0A6I4NU45</accession>
<dbReference type="InterPro" id="IPR001098">
    <property type="entry name" value="DNA-dir_DNA_pol_A_palm_dom"/>
</dbReference>
<keyword evidence="2" id="KW-0235">DNA replication</keyword>
<evidence type="ECO:0000313" key="5">
    <source>
        <dbReference type="EMBL" id="MWB97763.1"/>
    </source>
</evidence>
<dbReference type="CDD" id="cd06444">
    <property type="entry name" value="DNA_pol_A"/>
    <property type="match status" value="1"/>
</dbReference>